<feature type="chain" id="PRO_5042465462" evidence="12">
    <location>
        <begin position="19"/>
        <end position="1240"/>
    </location>
</feature>
<accession>A0AAJ8DPQ8</accession>
<organism evidence="14 15">
    <name type="scientific">Lates calcarifer</name>
    <name type="common">Barramundi</name>
    <name type="synonym">Holocentrus calcarifer</name>
    <dbReference type="NCBI Taxonomy" id="8187"/>
    <lineage>
        <taxon>Eukaryota</taxon>
        <taxon>Metazoa</taxon>
        <taxon>Chordata</taxon>
        <taxon>Craniata</taxon>
        <taxon>Vertebrata</taxon>
        <taxon>Euteleostomi</taxon>
        <taxon>Actinopterygii</taxon>
        <taxon>Neopterygii</taxon>
        <taxon>Teleostei</taxon>
        <taxon>Neoteleostei</taxon>
        <taxon>Acanthomorphata</taxon>
        <taxon>Carangaria</taxon>
        <taxon>Carangaria incertae sedis</taxon>
        <taxon>Centropomidae</taxon>
        <taxon>Lates</taxon>
    </lineage>
</organism>
<dbReference type="SUPFAM" id="SSF56487">
    <property type="entry name" value="SRCR-like"/>
    <property type="match status" value="9"/>
</dbReference>
<dbReference type="Proteomes" id="UP000694890">
    <property type="component" value="Linkage group LG6"/>
</dbReference>
<evidence type="ECO:0000256" key="3">
    <source>
        <dbReference type="ARBA" id="ARBA00022729"/>
    </source>
</evidence>
<feature type="domain" description="SRCR" evidence="13">
    <location>
        <begin position="129"/>
        <end position="238"/>
    </location>
</feature>
<feature type="domain" description="SRCR" evidence="13">
    <location>
        <begin position="243"/>
        <end position="341"/>
    </location>
</feature>
<dbReference type="PANTHER" id="PTHR48071">
    <property type="entry name" value="SRCR DOMAIN-CONTAINING PROTEIN"/>
    <property type="match status" value="1"/>
</dbReference>
<evidence type="ECO:0000256" key="9">
    <source>
        <dbReference type="PROSITE-ProRule" id="PRU00196"/>
    </source>
</evidence>
<feature type="domain" description="SRCR" evidence="13">
    <location>
        <begin position="643"/>
        <end position="762"/>
    </location>
</feature>
<name>A0AAJ8DPQ8_LATCA</name>
<reference evidence="15" key="1">
    <citation type="submission" date="2025-08" db="UniProtKB">
        <authorList>
            <consortium name="RefSeq"/>
        </authorList>
    </citation>
    <scope>IDENTIFICATION</scope>
    <source>
        <tissue evidence="15">Brain</tissue>
    </source>
</reference>
<feature type="domain" description="SRCR" evidence="13">
    <location>
        <begin position="869"/>
        <end position="939"/>
    </location>
</feature>
<protein>
    <submittedName>
        <fullName evidence="15">Antigen WC1.1</fullName>
    </submittedName>
</protein>
<dbReference type="Gene3D" id="3.10.250.10">
    <property type="entry name" value="SRCR-like domain"/>
    <property type="match status" value="8"/>
</dbReference>
<feature type="disulfide bond" evidence="9">
    <location>
        <begin position="416"/>
        <end position="426"/>
    </location>
</feature>
<dbReference type="InterPro" id="IPR001190">
    <property type="entry name" value="SRCR"/>
</dbReference>
<keyword evidence="3 12" id="KW-0732">Signal</keyword>
<sequence length="1240" mass="137489">MMWFFLLLLSAHTELVFLQDKHRLILEGKDNPCEGHVKIYHKNQWGYVGDKNWNRTTEEVVCRSTHCGKPEDNATENVLRPIKSKVWLNEVRCSGHEKHLEECEYLGPGWGISVYRKETVKKIKCSNKIKISLEGSRCAGVVQYAIDEKTPPGYFCADSWGKDEYNFLCGKLGLCLINGHERLQLKGDASNVCSGQLETEENGTWKSAENITTPASEWCQRMNCGTKNSHVGTNLTCTDNVTVVLKDNNKSTKCYGEVHINKNGKDYAVCGSTWSKKEAEVVCKELGCGRVIDHSPQSTSLQVIMDNVNCLGNESSLWHCRARHLGKDTHRCSSIAYVVCSESLNARLVDGPGKCAGRVEIQYKGRWRQVRKDSEWTDDNSNSVCKEMECGKMRKSTGPGKFSQGSGDFLSNPVKCNKDANNISACDIEIERSTAVGNNEAVGVICEDHKVIFLEGNNSCSGKVVIEHGDTSYWLSGSNNTWNSVSGKIVCQQIHCGNFVNFSTVPAEKERSIWSESYYCSDPTTRSLFECKNESSNASDRIATVTCSGNKTVSLTETCWGNVKVCFGGKCGGVCADSWTKDLSELLCKSLDCGNTVLSATKMHDKTMQWIFKSLHPTNQTTNLNQSSIVLNDTNICTQKAAYVVCSGSVKPQFDTPRDKCVGNVVVSFEDQWLPVCTNALQNKQEQDAMCEALECGQAVKMTGYFGPKPGNKPFISELQCSSTEKMSLKSCNKITAKTSTCTPAVLQCNKWKKMTVSETCSGIVVVHSNENRGQVSFDGWTNTDGDRLCKDLECGSVKSNQNYSTSEKHSVWGKTFNCTYQNNTENIWDCEMQNSSSQQLLSIDCRDKPRVTLSEKCGGAVMINEIQVCDTHWKKEYSDMICQEQNCSNALHFSTTGPQPDPATDYYHVSCDDYHHELGQCKRVKGKCAGKLVSVNCVGNVQFNTTEKCGGSIKVSYIKNTWEHVCTKELSDTFKEQLCKKLDCVGLNTTYRPSKREQLVSSIGLECTDDHMDIRHCLNSNLSCEGVKPAEVFCKGYKAHTPPKKESKPVPVVPIILGVGLFLVLVILIVIFVRIYTVKKAKNAMNDPSRMLSRKEVEFESGDYEDVTSKENEMEDLSRGRFRSEAEVMMETDARSTSSFPYDDIDEAAEAQPLTSQAATAGASRDIHEDALNKSDDGVTYEVDDPQENYDDIEASSEITQTKAEVHNSPVTTPESESAVVPPGLVPGDVDYLVPGQDG</sequence>
<evidence type="ECO:0000256" key="6">
    <source>
        <dbReference type="ARBA" id="ARBA00023136"/>
    </source>
</evidence>
<feature type="region of interest" description="Disordered" evidence="10">
    <location>
        <begin position="1198"/>
        <end position="1240"/>
    </location>
</feature>
<evidence type="ECO:0000256" key="8">
    <source>
        <dbReference type="ARBA" id="ARBA00023180"/>
    </source>
</evidence>
<keyword evidence="5 11" id="KW-1133">Transmembrane helix</keyword>
<evidence type="ECO:0000256" key="11">
    <source>
        <dbReference type="SAM" id="Phobius"/>
    </source>
</evidence>
<feature type="domain" description="SRCR" evidence="13">
    <location>
        <begin position="753"/>
        <end position="859"/>
    </location>
</feature>
<comment type="subcellular location">
    <subcellularLocation>
        <location evidence="1">Membrane</location>
        <topology evidence="1">Single-pass membrane protein</topology>
    </subcellularLocation>
</comment>
<keyword evidence="8" id="KW-0325">Glycoprotein</keyword>
<feature type="domain" description="SRCR" evidence="13">
    <location>
        <begin position="936"/>
        <end position="1036"/>
    </location>
</feature>
<evidence type="ECO:0000256" key="12">
    <source>
        <dbReference type="SAM" id="SignalP"/>
    </source>
</evidence>
<feature type="transmembrane region" description="Helical" evidence="11">
    <location>
        <begin position="1053"/>
        <end position="1077"/>
    </location>
</feature>
<keyword evidence="6 11" id="KW-0472">Membrane</keyword>
<keyword evidence="2 11" id="KW-0812">Transmembrane</keyword>
<feature type="signal peptide" evidence="12">
    <location>
        <begin position="1"/>
        <end position="18"/>
    </location>
</feature>
<feature type="disulfide bond" evidence="9">
    <location>
        <begin position="1008"/>
        <end position="1018"/>
    </location>
</feature>
<feature type="compositionally biased region" description="Low complexity" evidence="10">
    <location>
        <begin position="1221"/>
        <end position="1232"/>
    </location>
</feature>
<evidence type="ECO:0000256" key="2">
    <source>
        <dbReference type="ARBA" id="ARBA00022692"/>
    </source>
</evidence>
<evidence type="ECO:0000259" key="13">
    <source>
        <dbReference type="PROSITE" id="PS50287"/>
    </source>
</evidence>
<dbReference type="Pfam" id="PF00530">
    <property type="entry name" value="SRCR"/>
    <property type="match status" value="7"/>
</dbReference>
<feature type="disulfide bond" evidence="9">
    <location>
        <begin position="93"/>
        <end position="103"/>
    </location>
</feature>
<evidence type="ECO:0000256" key="5">
    <source>
        <dbReference type="ARBA" id="ARBA00022989"/>
    </source>
</evidence>
<evidence type="ECO:0000256" key="7">
    <source>
        <dbReference type="ARBA" id="ARBA00023157"/>
    </source>
</evidence>
<dbReference type="RefSeq" id="XP_050926935.1">
    <property type="nucleotide sequence ID" value="XM_051070978.1"/>
</dbReference>
<dbReference type="FunFam" id="3.10.250.10:FF:000016">
    <property type="entry name" value="Scavenger receptor cysteine-rich protein type 12"/>
    <property type="match status" value="3"/>
</dbReference>
<feature type="domain" description="SRCR" evidence="13">
    <location>
        <begin position="451"/>
        <end position="560"/>
    </location>
</feature>
<evidence type="ECO:0000256" key="1">
    <source>
        <dbReference type="ARBA" id="ARBA00004167"/>
    </source>
</evidence>
<proteinExistence type="predicted"/>
<gene>
    <name evidence="15" type="primary">LOC108884565</name>
</gene>
<dbReference type="PROSITE" id="PS50287">
    <property type="entry name" value="SRCR_2"/>
    <property type="match status" value="10"/>
</dbReference>
<dbReference type="GeneID" id="108884565"/>
<dbReference type="GO" id="GO:0016020">
    <property type="term" value="C:membrane"/>
    <property type="evidence" value="ECO:0007669"/>
    <property type="project" value="UniProtKB-SubCell"/>
</dbReference>
<feature type="disulfide bond" evidence="9">
    <location>
        <begin position="385"/>
        <end position="446"/>
    </location>
</feature>
<dbReference type="KEGG" id="lcf:108884565"/>
<comment type="caution">
    <text evidence="9">Lacks conserved residue(s) required for the propagation of feature annotation.</text>
</comment>
<evidence type="ECO:0000256" key="4">
    <source>
        <dbReference type="ARBA" id="ARBA00022737"/>
    </source>
</evidence>
<keyword evidence="7 9" id="KW-1015">Disulfide bond</keyword>
<evidence type="ECO:0000256" key="10">
    <source>
        <dbReference type="SAM" id="MobiDB-lite"/>
    </source>
</evidence>
<feature type="domain" description="SRCR" evidence="13">
    <location>
        <begin position="559"/>
        <end position="647"/>
    </location>
</feature>
<keyword evidence="4" id="KW-0677">Repeat</keyword>
<evidence type="ECO:0000313" key="15">
    <source>
        <dbReference type="RefSeq" id="XP_050926935.1"/>
    </source>
</evidence>
<evidence type="ECO:0000313" key="14">
    <source>
        <dbReference type="Proteomes" id="UP000694890"/>
    </source>
</evidence>
<feature type="domain" description="SRCR" evidence="13">
    <location>
        <begin position="22"/>
        <end position="126"/>
    </location>
</feature>
<feature type="compositionally biased region" description="Polar residues" evidence="10">
    <location>
        <begin position="1198"/>
        <end position="1217"/>
    </location>
</feature>
<dbReference type="SMART" id="SM00202">
    <property type="entry name" value="SR"/>
    <property type="match status" value="4"/>
</dbReference>
<feature type="disulfide bond" evidence="9">
    <location>
        <begin position="310"/>
        <end position="320"/>
    </location>
</feature>
<dbReference type="PRINTS" id="PR00258">
    <property type="entry name" value="SPERACTRCPTR"/>
</dbReference>
<dbReference type="AlphaFoldDB" id="A0AAJ8DPQ8"/>
<feature type="domain" description="SRCR" evidence="13">
    <location>
        <begin position="346"/>
        <end position="447"/>
    </location>
</feature>
<feature type="disulfide bond" evidence="9">
    <location>
        <begin position="912"/>
        <end position="922"/>
    </location>
</feature>
<dbReference type="PANTHER" id="PTHR48071:SF25">
    <property type="entry name" value="SCAVENGER RECEPTOR CYSTEINE-RICH TYPE 1 PROTEIN M160-LIKE ISOFORM X1"/>
    <property type="match status" value="1"/>
</dbReference>
<dbReference type="InterPro" id="IPR036772">
    <property type="entry name" value="SRCR-like_dom_sf"/>
</dbReference>